<keyword evidence="2" id="KW-0413">Isomerase</keyword>
<dbReference type="Pfam" id="PF01261">
    <property type="entry name" value="AP_endonuc_2"/>
    <property type="match status" value="1"/>
</dbReference>
<feature type="domain" description="Xylose isomerase-like TIM barrel" evidence="1">
    <location>
        <begin position="20"/>
        <end position="267"/>
    </location>
</feature>
<dbReference type="RefSeq" id="WP_379269641.1">
    <property type="nucleotide sequence ID" value="NZ_JBHUGT010000031.1"/>
</dbReference>
<dbReference type="PANTHER" id="PTHR12110">
    <property type="entry name" value="HYDROXYPYRUVATE ISOMERASE"/>
    <property type="match status" value="1"/>
</dbReference>
<evidence type="ECO:0000259" key="1">
    <source>
        <dbReference type="Pfam" id="PF01261"/>
    </source>
</evidence>
<reference evidence="3" key="1">
    <citation type="journal article" date="2019" name="Int. J. Syst. Evol. Microbiol.">
        <title>The Global Catalogue of Microorganisms (GCM) 10K type strain sequencing project: providing services to taxonomists for standard genome sequencing and annotation.</title>
        <authorList>
            <consortium name="The Broad Institute Genomics Platform"/>
            <consortium name="The Broad Institute Genome Sequencing Center for Infectious Disease"/>
            <person name="Wu L."/>
            <person name="Ma J."/>
        </authorList>
    </citation>
    <scope>NUCLEOTIDE SEQUENCE [LARGE SCALE GENOMIC DNA]</scope>
    <source>
        <strain evidence="3">TISTR 1827</strain>
    </source>
</reference>
<evidence type="ECO:0000313" key="2">
    <source>
        <dbReference type="EMBL" id="MFD2659247.1"/>
    </source>
</evidence>
<dbReference type="SUPFAM" id="SSF51658">
    <property type="entry name" value="Xylose isomerase-like"/>
    <property type="match status" value="1"/>
</dbReference>
<gene>
    <name evidence="2" type="ORF">ACFSW5_03080</name>
</gene>
<evidence type="ECO:0000313" key="3">
    <source>
        <dbReference type="Proteomes" id="UP001597493"/>
    </source>
</evidence>
<sequence length="285" mass="31275">MKLSVFTVATPELSPEELAQAAKQAGIEGIEWRYKEAPEGAASMKPSPWGNNLCTILPSGGDEMADRFGKAAETAGLKTISVTPYLLAGDLAATEEVLRVARRLGASFIRLGVPGYDRTKRFDELFKLERDYLRGASELCARYGVKGLIETHHGTIAASASAAVRLLEGLSPDHVGVLYDPGNMVHEGYENYRMGMELLGPYLAHVHVKNAAWTREAGVPEETATWSVRWAGMKTGVVDWRQVVSDLRAVGYDGYLGVEDFSGEYERSRDMLHAFAEYMRELLAG</sequence>
<dbReference type="GO" id="GO:0016853">
    <property type="term" value="F:isomerase activity"/>
    <property type="evidence" value="ECO:0007669"/>
    <property type="project" value="UniProtKB-KW"/>
</dbReference>
<keyword evidence="3" id="KW-1185">Reference proteome</keyword>
<dbReference type="Proteomes" id="UP001597493">
    <property type="component" value="Unassembled WGS sequence"/>
</dbReference>
<dbReference type="Gene3D" id="3.20.20.150">
    <property type="entry name" value="Divalent-metal-dependent TIM barrel enzymes"/>
    <property type="match status" value="1"/>
</dbReference>
<dbReference type="InterPro" id="IPR036237">
    <property type="entry name" value="Xyl_isomerase-like_sf"/>
</dbReference>
<comment type="caution">
    <text evidence="2">The sequence shown here is derived from an EMBL/GenBank/DDBJ whole genome shotgun (WGS) entry which is preliminary data.</text>
</comment>
<name>A0ABW5QSB4_9BACL</name>
<organism evidence="2 3">
    <name type="scientific">Paenibacillus thailandensis</name>
    <dbReference type="NCBI Taxonomy" id="393250"/>
    <lineage>
        <taxon>Bacteria</taxon>
        <taxon>Bacillati</taxon>
        <taxon>Bacillota</taxon>
        <taxon>Bacilli</taxon>
        <taxon>Bacillales</taxon>
        <taxon>Paenibacillaceae</taxon>
        <taxon>Paenibacillus</taxon>
    </lineage>
</organism>
<dbReference type="EMBL" id="JBHUMY010000001">
    <property type="protein sequence ID" value="MFD2659247.1"/>
    <property type="molecule type" value="Genomic_DNA"/>
</dbReference>
<proteinExistence type="predicted"/>
<dbReference type="InterPro" id="IPR013022">
    <property type="entry name" value="Xyl_isomerase-like_TIM-brl"/>
</dbReference>
<dbReference type="InterPro" id="IPR050312">
    <property type="entry name" value="IolE/XylAMocC-like"/>
</dbReference>
<accession>A0ABW5QSB4</accession>
<protein>
    <submittedName>
        <fullName evidence="2">Sugar phosphate isomerase/epimerase family protein</fullName>
    </submittedName>
</protein>